<reference evidence="3" key="1">
    <citation type="journal article" date="2020" name="Stud. Mycol.">
        <title>101 Dothideomycetes genomes: a test case for predicting lifestyles and emergence of pathogens.</title>
        <authorList>
            <person name="Haridas S."/>
            <person name="Albert R."/>
            <person name="Binder M."/>
            <person name="Bloem J."/>
            <person name="Labutti K."/>
            <person name="Salamov A."/>
            <person name="Andreopoulos B."/>
            <person name="Baker S."/>
            <person name="Barry K."/>
            <person name="Bills G."/>
            <person name="Bluhm B."/>
            <person name="Cannon C."/>
            <person name="Castanera R."/>
            <person name="Culley D."/>
            <person name="Daum C."/>
            <person name="Ezra D."/>
            <person name="Gonzalez J."/>
            <person name="Henrissat B."/>
            <person name="Kuo A."/>
            <person name="Liang C."/>
            <person name="Lipzen A."/>
            <person name="Lutzoni F."/>
            <person name="Magnuson J."/>
            <person name="Mondo S."/>
            <person name="Nolan M."/>
            <person name="Ohm R."/>
            <person name="Pangilinan J."/>
            <person name="Park H.-J."/>
            <person name="Ramirez L."/>
            <person name="Alfaro M."/>
            <person name="Sun H."/>
            <person name="Tritt A."/>
            <person name="Yoshinaga Y."/>
            <person name="Zwiers L.-H."/>
            <person name="Turgeon B."/>
            <person name="Goodwin S."/>
            <person name="Spatafora J."/>
            <person name="Crous P."/>
            <person name="Grigoriev I."/>
        </authorList>
    </citation>
    <scope>NUCLEOTIDE SEQUENCE</scope>
    <source>
        <strain evidence="3">CBS 122368</strain>
    </source>
</reference>
<dbReference type="OrthoDB" id="3800089at2759"/>
<dbReference type="AlphaFoldDB" id="A0A6A6HWZ8"/>
<evidence type="ECO:0000313" key="3">
    <source>
        <dbReference type="EMBL" id="KAF2241900.1"/>
    </source>
</evidence>
<evidence type="ECO:0008006" key="5">
    <source>
        <dbReference type="Google" id="ProtNLM"/>
    </source>
</evidence>
<name>A0A6A6HWZ8_9PLEO</name>
<proteinExistence type="predicted"/>
<evidence type="ECO:0000256" key="1">
    <source>
        <dbReference type="SAM" id="MobiDB-lite"/>
    </source>
</evidence>
<dbReference type="EMBL" id="ML987210">
    <property type="protein sequence ID" value="KAF2241900.1"/>
    <property type="molecule type" value="Genomic_DNA"/>
</dbReference>
<dbReference type="RefSeq" id="XP_033676904.1">
    <property type="nucleotide sequence ID" value="XM_033832354.1"/>
</dbReference>
<dbReference type="GeneID" id="54585684"/>
<keyword evidence="2" id="KW-0812">Transmembrane</keyword>
<organism evidence="3 4">
    <name type="scientific">Trematosphaeria pertusa</name>
    <dbReference type="NCBI Taxonomy" id="390896"/>
    <lineage>
        <taxon>Eukaryota</taxon>
        <taxon>Fungi</taxon>
        <taxon>Dikarya</taxon>
        <taxon>Ascomycota</taxon>
        <taxon>Pezizomycotina</taxon>
        <taxon>Dothideomycetes</taxon>
        <taxon>Pleosporomycetidae</taxon>
        <taxon>Pleosporales</taxon>
        <taxon>Massarineae</taxon>
        <taxon>Trematosphaeriaceae</taxon>
        <taxon>Trematosphaeria</taxon>
    </lineage>
</organism>
<evidence type="ECO:0000313" key="4">
    <source>
        <dbReference type="Proteomes" id="UP000800094"/>
    </source>
</evidence>
<keyword evidence="2" id="KW-0472">Membrane</keyword>
<feature type="region of interest" description="Disordered" evidence="1">
    <location>
        <begin position="1"/>
        <end position="102"/>
    </location>
</feature>
<gene>
    <name evidence="3" type="ORF">BU26DRAFT_556016</name>
</gene>
<feature type="transmembrane region" description="Helical" evidence="2">
    <location>
        <begin position="122"/>
        <end position="146"/>
    </location>
</feature>
<dbReference type="Proteomes" id="UP000800094">
    <property type="component" value="Unassembled WGS sequence"/>
</dbReference>
<feature type="compositionally biased region" description="Basic and acidic residues" evidence="1">
    <location>
        <begin position="48"/>
        <end position="60"/>
    </location>
</feature>
<evidence type="ECO:0000256" key="2">
    <source>
        <dbReference type="SAM" id="Phobius"/>
    </source>
</evidence>
<keyword evidence="4" id="KW-1185">Reference proteome</keyword>
<protein>
    <recommendedName>
        <fullName evidence="5">J domain-containing protein</fullName>
    </recommendedName>
</protein>
<feature type="compositionally biased region" description="Basic and acidic residues" evidence="1">
    <location>
        <begin position="85"/>
        <end position="96"/>
    </location>
</feature>
<accession>A0A6A6HWZ8</accession>
<keyword evidence="2" id="KW-1133">Transmembrane helix</keyword>
<sequence length="496" mass="57848">MSRAQELSAHRVREGHLASVQDDGEEYPYRPFGEPAKENAIDDDDSTNESRMETDEDRPNPCRKARAISPDPFASTLTKRRKPIKRNEGSKTEEHHLLHHRKSRTTALPGIASKFMGIMKPWINFLMAFTRVMAMLVMVVGVGLAYTVLGQDWSQGLAESHIQAEKFPSACPPNWRFYPTYQSVLSLPPPLYAGGNGTHPLLPPRTLIEKAYRKALRCWHMDKRNSFRHLSDAQWKEIQLLINDSYEKLTAGRGVFPRYTDGYEDLVNTTWWQTEVKVKTLELYKRPEDCRCTWERAVAHSMEQRRIKLDQKAGIAPSDQTAATVSSDVSVSQYCPCTLPLLLQTYQFFLKKNLPPLGTYHTHSFYKWENISPLFHPRPTLLTDPFSTLLRFVSSKYRFLWPFNYSCAMKKALVTQEWFSFIDFADDMEPGGCLGKEWEEKERLREEKREEELYAQEFREEAKYQERMAEIDRKFEEAVARERERMKWLGWLPGMH</sequence>